<dbReference type="OrthoDB" id="9803968at2"/>
<dbReference type="Gene3D" id="3.40.50.12780">
    <property type="entry name" value="N-terminal domain of ligase-like"/>
    <property type="match status" value="1"/>
</dbReference>
<organism evidence="6">
    <name type="scientific">Streptomyces lasalocidi</name>
    <name type="common">Streptomyces lasaliensis</name>
    <dbReference type="NCBI Taxonomy" id="324833"/>
    <lineage>
        <taxon>Bacteria</taxon>
        <taxon>Bacillati</taxon>
        <taxon>Actinomycetota</taxon>
        <taxon>Actinomycetes</taxon>
        <taxon>Kitasatosporales</taxon>
        <taxon>Streptomycetaceae</taxon>
        <taxon>Streptomyces</taxon>
    </lineage>
</organism>
<dbReference type="GO" id="GO:0005524">
    <property type="term" value="F:ATP binding"/>
    <property type="evidence" value="ECO:0007669"/>
    <property type="project" value="UniProtKB-KW"/>
</dbReference>
<keyword evidence="3" id="KW-0067">ATP-binding</keyword>
<gene>
    <name evidence="6" type="primary">ecm1</name>
    <name evidence="7" type="ORF">E4U91_37045</name>
</gene>
<dbReference type="InterPro" id="IPR042099">
    <property type="entry name" value="ANL_N_sf"/>
</dbReference>
<dbReference type="EMBL" id="AB211309">
    <property type="protein sequence ID" value="BAE98151.1"/>
    <property type="molecule type" value="Genomic_DNA"/>
</dbReference>
<dbReference type="InterPro" id="IPR050237">
    <property type="entry name" value="ATP-dep_AMP-bd_enzyme"/>
</dbReference>
<dbReference type="GO" id="GO:0016878">
    <property type="term" value="F:acid-thiol ligase activity"/>
    <property type="evidence" value="ECO:0007669"/>
    <property type="project" value="UniProtKB-ARBA"/>
</dbReference>
<dbReference type="AlphaFoldDB" id="Q0X0C3"/>
<evidence type="ECO:0000259" key="4">
    <source>
        <dbReference type="Pfam" id="PF00501"/>
    </source>
</evidence>
<reference evidence="6" key="1">
    <citation type="journal article" date="2006" name="Nat. Chem. Biol.">
        <title>Total biosynthesis of antitumor nonribosomal peptides in Escherichia coli.</title>
        <authorList>
            <person name="Watanabe K."/>
            <person name="Hotta K."/>
            <person name="Praseuth A.P."/>
            <person name="Kohketsu K."/>
            <person name="Migita A."/>
            <person name="Boddy C.N."/>
            <person name="Wang C.C.C."/>
            <person name="Oguri H."/>
            <person name="Oikawa H."/>
        </authorList>
    </citation>
    <scope>NUCLEOTIDE SEQUENCE</scope>
    <source>
        <strain evidence="6">ATCC 31180</strain>
    </source>
</reference>
<dbReference type="Gene3D" id="3.30.300.30">
    <property type="match status" value="1"/>
</dbReference>
<keyword evidence="8" id="KW-1185">Reference proteome</keyword>
<evidence type="ECO:0000313" key="7">
    <source>
        <dbReference type="EMBL" id="TKS96299.1"/>
    </source>
</evidence>
<accession>Q0X0C3</accession>
<dbReference type="Proteomes" id="UP000305929">
    <property type="component" value="Unassembled WGS sequence"/>
</dbReference>
<evidence type="ECO:0000313" key="6">
    <source>
        <dbReference type="EMBL" id="BAE98151.1"/>
    </source>
</evidence>
<name>Q0X0C3_STRLS</name>
<dbReference type="FunFam" id="2.30.38.10:FF:000003">
    <property type="entry name" value="Vibriobactin-specific 2,3-dihydroxybenzoate-AMP ligase"/>
    <property type="match status" value="1"/>
</dbReference>
<dbReference type="PROSITE" id="PS00455">
    <property type="entry name" value="AMP_BINDING"/>
    <property type="match status" value="1"/>
</dbReference>
<keyword evidence="2" id="KW-0547">Nucleotide-binding</keyword>
<dbReference type="InterPro" id="IPR000873">
    <property type="entry name" value="AMP-dep_synth/lig_dom"/>
</dbReference>
<dbReference type="SUPFAM" id="SSF56801">
    <property type="entry name" value="Acetyl-CoA synthetase-like"/>
    <property type="match status" value="1"/>
</dbReference>
<evidence type="ECO:0000313" key="8">
    <source>
        <dbReference type="Proteomes" id="UP000305929"/>
    </source>
</evidence>
<dbReference type="Pfam" id="PF00501">
    <property type="entry name" value="AMP-binding"/>
    <property type="match status" value="1"/>
</dbReference>
<dbReference type="EMBL" id="SZNQ01000003">
    <property type="protein sequence ID" value="TKS96299.1"/>
    <property type="molecule type" value="Genomic_DNA"/>
</dbReference>
<dbReference type="InterPro" id="IPR020845">
    <property type="entry name" value="AMP-binding_CS"/>
</dbReference>
<dbReference type="PANTHER" id="PTHR43767">
    <property type="entry name" value="LONG-CHAIN-FATTY-ACID--COA LIGASE"/>
    <property type="match status" value="1"/>
</dbReference>
<evidence type="ECO:0000256" key="3">
    <source>
        <dbReference type="ARBA" id="ARBA00022840"/>
    </source>
</evidence>
<dbReference type="PANTHER" id="PTHR43767:SF1">
    <property type="entry name" value="NONRIBOSOMAL PEPTIDE SYNTHASE PES1 (EUROFUNG)-RELATED"/>
    <property type="match status" value="1"/>
</dbReference>
<dbReference type="RefSeq" id="WP_137311399.1">
    <property type="nucleotide sequence ID" value="NZ_SZNQ01000003.1"/>
</dbReference>
<proteinExistence type="predicted"/>
<dbReference type="InterPro" id="IPR025110">
    <property type="entry name" value="AMP-bd_C"/>
</dbReference>
<evidence type="ECO:0000256" key="1">
    <source>
        <dbReference type="ARBA" id="ARBA00022598"/>
    </source>
</evidence>
<dbReference type="Pfam" id="PF13193">
    <property type="entry name" value="AMP-binding_C"/>
    <property type="match status" value="1"/>
</dbReference>
<protein>
    <submittedName>
        <fullName evidence="7">(2,3-dihydroxybenzoyl)adenylate synthase</fullName>
    </submittedName>
    <submittedName>
        <fullName evidence="6">AMP-binding ligase</fullName>
    </submittedName>
</protein>
<feature type="domain" description="AMP-binding enzyme C-terminal" evidence="5">
    <location>
        <begin position="438"/>
        <end position="513"/>
    </location>
</feature>
<evidence type="ECO:0000256" key="2">
    <source>
        <dbReference type="ARBA" id="ARBA00022741"/>
    </source>
</evidence>
<dbReference type="InterPro" id="IPR045851">
    <property type="entry name" value="AMP-bd_C_sf"/>
</dbReference>
<sequence length="527" mass="57232">MLDGFVHWPEHLVTELRRNGVWLGRPLGDLLHESCERNAERVAVVCGERRMTYAELARRADRLAGGLIGLGIRPLDRVVVQLPNVPEFVVVVFALMRAGAIPVLALPGHRRAEIAHLCAHSGAVAYVVKDEFGGFDFRTIARDIAPVPHVIVSGNAQEFTSLESLDAKDVTLPRVDASDPALFLLSGGTTGLPKLIPRTHDDYAYVMRASAEAMQVGAEVVYLAVNPVAHQAALACPGVLGSLLLGGKAVLTSSVRPDDVFALMRREGVTVTTVVPSVLRLWTDAGRPPGELSRLLVQVGSAPLDPALALRAAKTLGCRVQRWYGISEGLLTHTRLDDPEEVAVGTDGRPMSPGDEVRVVDESGNPLPDEEAGEMQVRGPYTIRGYYRAPEENARSFTPDGFFRTGDLVRRRPDGNIVIVGRIKDVINRAGEKVSAEEVERQLRTHPAVQDAAVIGVADTVLGERTYAFVVLDQADIRPSAMKEFLRGHGLATYKIPDRLIPVPQLPRTPMGKVDKKALRKLVPAVE</sequence>
<evidence type="ECO:0000259" key="5">
    <source>
        <dbReference type="Pfam" id="PF13193"/>
    </source>
</evidence>
<keyword evidence="1 6" id="KW-0436">Ligase</keyword>
<reference evidence="7 8" key="2">
    <citation type="submission" date="2019-04" db="EMBL/GenBank/DDBJ databases">
        <title>Streptomyces lasaliensis sp. nov., an Actinomycete isolated from soil which produces the polyether antibiotic lasalocid.</title>
        <authorList>
            <person name="Erwin G."/>
            <person name="Haber C."/>
        </authorList>
    </citation>
    <scope>NUCLEOTIDE SEQUENCE [LARGE SCALE GENOMIC DNA]</scope>
    <source>
        <strain evidence="7 8">X-537</strain>
    </source>
</reference>
<feature type="domain" description="AMP-dependent synthetase/ligase" evidence="4">
    <location>
        <begin position="32"/>
        <end position="387"/>
    </location>
</feature>